<name>A0A9P8TPT0_WICPI</name>
<dbReference type="Proteomes" id="UP000774326">
    <property type="component" value="Unassembled WGS sequence"/>
</dbReference>
<evidence type="ECO:0000256" key="1">
    <source>
        <dbReference type="SAM" id="MobiDB-lite"/>
    </source>
</evidence>
<evidence type="ECO:0000313" key="3">
    <source>
        <dbReference type="Proteomes" id="UP000774326"/>
    </source>
</evidence>
<organism evidence="2 3">
    <name type="scientific">Wickerhamomyces pijperi</name>
    <name type="common">Yeast</name>
    <name type="synonym">Pichia pijperi</name>
    <dbReference type="NCBI Taxonomy" id="599730"/>
    <lineage>
        <taxon>Eukaryota</taxon>
        <taxon>Fungi</taxon>
        <taxon>Dikarya</taxon>
        <taxon>Ascomycota</taxon>
        <taxon>Saccharomycotina</taxon>
        <taxon>Saccharomycetes</taxon>
        <taxon>Phaffomycetales</taxon>
        <taxon>Wickerhamomycetaceae</taxon>
        <taxon>Wickerhamomyces</taxon>
    </lineage>
</organism>
<protein>
    <submittedName>
        <fullName evidence="2">Uncharacterized protein</fullName>
    </submittedName>
</protein>
<gene>
    <name evidence="2" type="ORF">WICPIJ_002849</name>
</gene>
<accession>A0A9P8TPT0</accession>
<feature type="region of interest" description="Disordered" evidence="1">
    <location>
        <begin position="1"/>
        <end position="49"/>
    </location>
</feature>
<dbReference type="AlphaFoldDB" id="A0A9P8TPT0"/>
<proteinExistence type="predicted"/>
<reference evidence="2" key="1">
    <citation type="journal article" date="2021" name="Open Biol.">
        <title>Shared evolutionary footprints suggest mitochondrial oxidative damage underlies multiple complex I losses in fungi.</title>
        <authorList>
            <person name="Schikora-Tamarit M.A."/>
            <person name="Marcet-Houben M."/>
            <person name="Nosek J."/>
            <person name="Gabaldon T."/>
        </authorList>
    </citation>
    <scope>NUCLEOTIDE SEQUENCE</scope>
    <source>
        <strain evidence="2">CBS2887</strain>
    </source>
</reference>
<comment type="caution">
    <text evidence="2">The sequence shown here is derived from an EMBL/GenBank/DDBJ whole genome shotgun (WGS) entry which is preliminary data.</text>
</comment>
<feature type="compositionally biased region" description="Polar residues" evidence="1">
    <location>
        <begin position="1"/>
        <end position="23"/>
    </location>
</feature>
<keyword evidence="3" id="KW-1185">Reference proteome</keyword>
<reference evidence="2" key="2">
    <citation type="submission" date="2021-01" db="EMBL/GenBank/DDBJ databases">
        <authorList>
            <person name="Schikora-Tamarit M.A."/>
        </authorList>
    </citation>
    <scope>NUCLEOTIDE SEQUENCE</scope>
    <source>
        <strain evidence="2">CBS2887</strain>
    </source>
</reference>
<evidence type="ECO:0000313" key="2">
    <source>
        <dbReference type="EMBL" id="KAH3686181.1"/>
    </source>
</evidence>
<sequence length="120" mass="13407">MVSKPNPTEQSCQDQKPTNLNRLSSKEINGEHTDPEPRDITSTDQNQVTSCGVTVVGHVQHEPRHSGTQKNLQVSPLGKMGAEVLQAGLWRPNQLDSLRHMELVNLVWRGITMFTRGELL</sequence>
<dbReference type="EMBL" id="JAEUBG010001571">
    <property type="protein sequence ID" value="KAH3686181.1"/>
    <property type="molecule type" value="Genomic_DNA"/>
</dbReference>
<feature type="compositionally biased region" description="Basic and acidic residues" evidence="1">
    <location>
        <begin position="24"/>
        <end position="41"/>
    </location>
</feature>